<protein>
    <submittedName>
        <fullName evidence="10">Membrane-bound acyltransferase YfiQ, involved in biofilm formation</fullName>
    </submittedName>
</protein>
<feature type="transmembrane region" description="Helical" evidence="7">
    <location>
        <begin position="286"/>
        <end position="306"/>
    </location>
</feature>
<proteinExistence type="inferred from homology"/>
<evidence type="ECO:0000256" key="5">
    <source>
        <dbReference type="ARBA" id="ARBA00022989"/>
    </source>
</evidence>
<dbReference type="InterPro" id="IPR002656">
    <property type="entry name" value="Acyl_transf_3_dom"/>
</dbReference>
<dbReference type="AlphaFoldDB" id="A0A1N6RZK1"/>
<feature type="transmembrane region" description="Helical" evidence="7">
    <location>
        <begin position="253"/>
        <end position="274"/>
    </location>
</feature>
<evidence type="ECO:0000256" key="3">
    <source>
        <dbReference type="ARBA" id="ARBA00022475"/>
    </source>
</evidence>
<feature type="transmembrane region" description="Helical" evidence="7">
    <location>
        <begin position="221"/>
        <end position="241"/>
    </location>
</feature>
<name>A0A1N6RZK1_9BACI</name>
<evidence type="ECO:0000256" key="1">
    <source>
        <dbReference type="ARBA" id="ARBA00004651"/>
    </source>
</evidence>
<organism evidence="10 11">
    <name type="scientific">Domibacillus enclensis</name>
    <dbReference type="NCBI Taxonomy" id="1017273"/>
    <lineage>
        <taxon>Bacteria</taxon>
        <taxon>Bacillati</taxon>
        <taxon>Bacillota</taxon>
        <taxon>Bacilli</taxon>
        <taxon>Bacillales</taxon>
        <taxon>Bacillaceae</taxon>
        <taxon>Domibacillus</taxon>
    </lineage>
</organism>
<evidence type="ECO:0000259" key="8">
    <source>
        <dbReference type="Pfam" id="PF01757"/>
    </source>
</evidence>
<feature type="transmembrane region" description="Helical" evidence="7">
    <location>
        <begin position="154"/>
        <end position="172"/>
    </location>
</feature>
<dbReference type="RefSeq" id="WP_052698315.1">
    <property type="nucleotide sequence ID" value="NZ_FTLX01000002.1"/>
</dbReference>
<evidence type="ECO:0000256" key="7">
    <source>
        <dbReference type="SAM" id="Phobius"/>
    </source>
</evidence>
<dbReference type="EMBL" id="MWSK01000002">
    <property type="protein sequence ID" value="OXS79180.1"/>
    <property type="molecule type" value="Genomic_DNA"/>
</dbReference>
<dbReference type="Proteomes" id="UP000215545">
    <property type="component" value="Unassembled WGS sequence"/>
</dbReference>
<feature type="transmembrane region" description="Helical" evidence="7">
    <location>
        <begin position="124"/>
        <end position="142"/>
    </location>
</feature>
<comment type="subcellular location">
    <subcellularLocation>
        <location evidence="1">Cell membrane</location>
        <topology evidence="1">Multi-pass membrane protein</topology>
    </subcellularLocation>
</comment>
<keyword evidence="5 7" id="KW-1133">Transmembrane helix</keyword>
<keyword evidence="4 7" id="KW-0812">Transmembrane</keyword>
<feature type="transmembrane region" description="Helical" evidence="7">
    <location>
        <begin position="192"/>
        <end position="209"/>
    </location>
</feature>
<dbReference type="OrthoDB" id="65129at2"/>
<dbReference type="Pfam" id="PF01757">
    <property type="entry name" value="Acyl_transf_3"/>
    <property type="match status" value="1"/>
</dbReference>
<dbReference type="PANTHER" id="PTHR40074:SF2">
    <property type="entry name" value="O-ACETYLTRANSFERASE WECH"/>
    <property type="match status" value="1"/>
</dbReference>
<dbReference type="EMBL" id="FTLX01000002">
    <property type="protein sequence ID" value="SIQ34280.1"/>
    <property type="molecule type" value="Genomic_DNA"/>
</dbReference>
<keyword evidence="6 7" id="KW-0472">Membrane</keyword>
<keyword evidence="12" id="KW-1185">Reference proteome</keyword>
<dbReference type="STRING" id="1017273.SAMN05443094_102265"/>
<dbReference type="PANTHER" id="PTHR40074">
    <property type="entry name" value="O-ACETYLTRANSFERASE WECH"/>
    <property type="match status" value="1"/>
</dbReference>
<evidence type="ECO:0000313" key="10">
    <source>
        <dbReference type="EMBL" id="SIQ34280.1"/>
    </source>
</evidence>
<reference evidence="12" key="2">
    <citation type="submission" date="2017-03" db="EMBL/GenBank/DDBJ databases">
        <title>Bacillus sp. V-88(T) DSM27956, whole genome shotgun sequencing project.</title>
        <authorList>
            <person name="Dastager S.G."/>
            <person name="Neurgaonkar P.S."/>
            <person name="Dharne M.S."/>
        </authorList>
    </citation>
    <scope>NUCLEOTIDE SEQUENCE [LARGE SCALE GENOMIC DNA]</scope>
    <source>
        <strain evidence="12">DSM 25145</strain>
    </source>
</reference>
<feature type="transmembrane region" description="Helical" evidence="7">
    <location>
        <begin position="77"/>
        <end position="95"/>
    </location>
</feature>
<evidence type="ECO:0000256" key="6">
    <source>
        <dbReference type="ARBA" id="ARBA00023136"/>
    </source>
</evidence>
<evidence type="ECO:0000313" key="11">
    <source>
        <dbReference type="Proteomes" id="UP000186385"/>
    </source>
</evidence>
<evidence type="ECO:0000256" key="4">
    <source>
        <dbReference type="ARBA" id="ARBA00022692"/>
    </source>
</evidence>
<gene>
    <name evidence="9" type="ORF">B1B05_05245</name>
    <name evidence="10" type="ORF">SAMN05443094_102265</name>
</gene>
<evidence type="ECO:0000313" key="9">
    <source>
        <dbReference type="EMBL" id="OXS79180.1"/>
    </source>
</evidence>
<keyword evidence="3" id="KW-1003">Cell membrane</keyword>
<reference evidence="10 11" key="1">
    <citation type="submission" date="2017-01" db="EMBL/GenBank/DDBJ databases">
        <authorList>
            <person name="Mah S.A."/>
            <person name="Swanson W.J."/>
            <person name="Moy G.W."/>
            <person name="Vacquier V.D."/>
        </authorList>
    </citation>
    <scope>NUCLEOTIDE SEQUENCE [LARGE SCALE GENOMIC DNA]</scope>
    <source>
        <strain evidence="10 11">NIO-1016</strain>
    </source>
</reference>
<keyword evidence="10" id="KW-0012">Acyltransferase</keyword>
<dbReference type="Proteomes" id="UP000186385">
    <property type="component" value="Unassembled WGS sequence"/>
</dbReference>
<reference evidence="9" key="3">
    <citation type="submission" date="2017-03" db="EMBL/GenBank/DDBJ databases">
        <authorList>
            <person name="Dastager S.G."/>
            <person name="Neurgaonkar P.S."/>
            <person name="Dharne M.S."/>
        </authorList>
    </citation>
    <scope>NUCLEOTIDE SEQUENCE</scope>
    <source>
        <strain evidence="9">DSM 25145</strain>
    </source>
</reference>
<dbReference type="GO" id="GO:0009246">
    <property type="term" value="P:enterobacterial common antigen biosynthetic process"/>
    <property type="evidence" value="ECO:0007669"/>
    <property type="project" value="TreeGrafter"/>
</dbReference>
<feature type="transmembrane region" description="Helical" evidence="7">
    <location>
        <begin position="45"/>
        <end position="65"/>
    </location>
</feature>
<feature type="transmembrane region" description="Helical" evidence="7">
    <location>
        <begin position="312"/>
        <end position="333"/>
    </location>
</feature>
<dbReference type="GO" id="GO:0016413">
    <property type="term" value="F:O-acetyltransferase activity"/>
    <property type="evidence" value="ECO:0007669"/>
    <property type="project" value="TreeGrafter"/>
</dbReference>
<sequence>MKQSRTLVNEMFLLRSIACLSILMLHVLDRVYLDQSETVNGLSVLLTFGTPAFVFISEFIIAYSYRNRPIQSFWRNRIHFIFLPYLFFGVFYAAAKAFESAGLGSGFGSAFFTYTWRHILLGDYHGYFILIIFQFYALHLLFHSYLKKASPKKVIAGSFLINAAYLSFFNFVPPLNVPFTDYIWTQLYWVPFLGWVFYFTLAFYSGHFIEEFQKQLVKYRHWTTVATVAFGALSISLYHLDVMPIVSSKRVDMLLFTASMIFFLYSHAMLLKRIPRFFSWVSQYSFGIYLFHPFFLAIFAAVSFLWQDLPPLLTVPGLFFACIGLCALTIYLFNRWTFGAYMVGKVGISQKRPAKAAQEEVSAPTVKVN</sequence>
<evidence type="ECO:0000313" key="12">
    <source>
        <dbReference type="Proteomes" id="UP000215545"/>
    </source>
</evidence>
<feature type="transmembrane region" description="Helical" evidence="7">
    <location>
        <begin position="12"/>
        <end position="33"/>
    </location>
</feature>
<keyword evidence="10" id="KW-0808">Transferase</keyword>
<dbReference type="GO" id="GO:0005886">
    <property type="term" value="C:plasma membrane"/>
    <property type="evidence" value="ECO:0007669"/>
    <property type="project" value="UniProtKB-SubCell"/>
</dbReference>
<evidence type="ECO:0000256" key="2">
    <source>
        <dbReference type="ARBA" id="ARBA00007400"/>
    </source>
</evidence>
<comment type="similarity">
    <text evidence="2">Belongs to the acyltransferase 3 family.</text>
</comment>
<accession>A0A1N6RZK1</accession>
<feature type="domain" description="Acyltransferase 3" evidence="8">
    <location>
        <begin position="13"/>
        <end position="329"/>
    </location>
</feature>